<evidence type="ECO:0000313" key="12">
    <source>
        <dbReference type="Proteomes" id="UP000316726"/>
    </source>
</evidence>
<dbReference type="SUPFAM" id="SSF50989">
    <property type="entry name" value="Clathrin heavy-chain terminal domain"/>
    <property type="match status" value="1"/>
</dbReference>
<keyword evidence="5 6" id="KW-0968">Cytoplasmic vesicle</keyword>
<keyword evidence="4 6" id="KW-0168">Coated pit</keyword>
<keyword evidence="2" id="KW-0677">Repeat</keyword>
<accession>A0A5B8MEL9</accession>
<dbReference type="Pfam" id="PF00637">
    <property type="entry name" value="Clathrin"/>
    <property type="match status" value="7"/>
</dbReference>
<dbReference type="GO" id="GO:0006886">
    <property type="term" value="P:intracellular protein transport"/>
    <property type="evidence" value="ECO:0007669"/>
    <property type="project" value="UniProtKB-UniRule"/>
</dbReference>
<dbReference type="FunFam" id="1.25.40.730:FF:000002">
    <property type="entry name" value="Clathrin heavy chain"/>
    <property type="match status" value="1"/>
</dbReference>
<dbReference type="GO" id="GO:0009506">
    <property type="term" value="C:plasmodesma"/>
    <property type="evidence" value="ECO:0007669"/>
    <property type="project" value="TreeGrafter"/>
</dbReference>
<evidence type="ECO:0000313" key="11">
    <source>
        <dbReference type="EMBL" id="QDZ18115.1"/>
    </source>
</evidence>
<dbReference type="GO" id="GO:0071439">
    <property type="term" value="C:clathrin complex"/>
    <property type="evidence" value="ECO:0007669"/>
    <property type="project" value="InterPro"/>
</dbReference>
<comment type="function">
    <text evidence="6">Clathrin is the major protein of the polyhedral coat of coated pits and vesicles.</text>
</comment>
<dbReference type="Proteomes" id="UP000316726">
    <property type="component" value="Chromosome 1"/>
</dbReference>
<dbReference type="GO" id="GO:0030132">
    <property type="term" value="C:clathrin coat of coated pit"/>
    <property type="evidence" value="ECO:0007669"/>
    <property type="project" value="InterPro"/>
</dbReference>
<reference evidence="11 12" key="1">
    <citation type="submission" date="2018-07" db="EMBL/GenBank/DDBJ databases">
        <title>The complete nuclear genome of the prasinophyte Chloropicon primus (CCMP1205).</title>
        <authorList>
            <person name="Pombert J.-F."/>
            <person name="Otis C."/>
            <person name="Turmel M."/>
            <person name="Lemieux C."/>
        </authorList>
    </citation>
    <scope>NUCLEOTIDE SEQUENCE [LARGE SCALE GENOMIC DNA]</scope>
    <source>
        <strain evidence="11 12">CCMP1205</strain>
    </source>
</reference>
<organism evidence="11 12">
    <name type="scientific">Chloropicon primus</name>
    <dbReference type="NCBI Taxonomy" id="1764295"/>
    <lineage>
        <taxon>Eukaryota</taxon>
        <taxon>Viridiplantae</taxon>
        <taxon>Chlorophyta</taxon>
        <taxon>Chloropicophyceae</taxon>
        <taxon>Chloropicales</taxon>
        <taxon>Chloropicaceae</taxon>
        <taxon>Chloropicon</taxon>
    </lineage>
</organism>
<evidence type="ECO:0000259" key="9">
    <source>
        <dbReference type="Pfam" id="PF09268"/>
    </source>
</evidence>
<comment type="similarity">
    <text evidence="1 6">Belongs to the clathrin heavy chain family.</text>
</comment>
<evidence type="ECO:0000256" key="1">
    <source>
        <dbReference type="ARBA" id="ARBA00009535"/>
    </source>
</evidence>
<evidence type="ECO:0000256" key="5">
    <source>
        <dbReference type="ARBA" id="ARBA00023329"/>
    </source>
</evidence>
<dbReference type="Pfam" id="PF09268">
    <property type="entry name" value="Clathrin-link"/>
    <property type="match status" value="1"/>
</dbReference>
<dbReference type="InterPro" id="IPR011990">
    <property type="entry name" value="TPR-like_helical_dom_sf"/>
</dbReference>
<dbReference type="Pfam" id="PF13838">
    <property type="entry name" value="Clathrin_H_link"/>
    <property type="match status" value="1"/>
</dbReference>
<dbReference type="SMART" id="SM00299">
    <property type="entry name" value="CLH"/>
    <property type="match status" value="7"/>
</dbReference>
<dbReference type="SUPFAM" id="SSF48371">
    <property type="entry name" value="ARM repeat"/>
    <property type="match status" value="6"/>
</dbReference>
<keyword evidence="3 6" id="KW-0472">Membrane</keyword>
<dbReference type="EMBL" id="CP031034">
    <property type="protein sequence ID" value="QDZ18115.1"/>
    <property type="molecule type" value="Genomic_DNA"/>
</dbReference>
<dbReference type="PIRSF" id="PIRSF002290">
    <property type="entry name" value="Clathrin_H_chain"/>
    <property type="match status" value="1"/>
</dbReference>
<feature type="compositionally biased region" description="Low complexity" evidence="8">
    <location>
        <begin position="1670"/>
        <end position="1694"/>
    </location>
</feature>
<evidence type="ECO:0000256" key="6">
    <source>
        <dbReference type="PIRNR" id="PIRNR002290"/>
    </source>
</evidence>
<dbReference type="GO" id="GO:0009507">
    <property type="term" value="C:chloroplast"/>
    <property type="evidence" value="ECO:0007669"/>
    <property type="project" value="TreeGrafter"/>
</dbReference>
<dbReference type="GO" id="GO:0006898">
    <property type="term" value="P:receptor-mediated endocytosis"/>
    <property type="evidence" value="ECO:0007669"/>
    <property type="project" value="TreeGrafter"/>
</dbReference>
<dbReference type="PANTHER" id="PTHR10292:SF1">
    <property type="entry name" value="CLATHRIN HEAVY CHAIN"/>
    <property type="match status" value="1"/>
</dbReference>
<dbReference type="InterPro" id="IPR000547">
    <property type="entry name" value="Clathrin_H-chain/VPS_repeat"/>
</dbReference>
<feature type="repeat" description="CHCR" evidence="7">
    <location>
        <begin position="1292"/>
        <end position="1438"/>
    </location>
</feature>
<dbReference type="InterPro" id="IPR016341">
    <property type="entry name" value="Clathrin_heavy_chain"/>
</dbReference>
<dbReference type="GO" id="GO:0005198">
    <property type="term" value="F:structural molecule activity"/>
    <property type="evidence" value="ECO:0007669"/>
    <property type="project" value="InterPro"/>
</dbReference>
<dbReference type="STRING" id="1764295.A0A5B8MEL9"/>
<evidence type="ECO:0000256" key="7">
    <source>
        <dbReference type="PROSITE-ProRule" id="PRU01006"/>
    </source>
</evidence>
<proteinExistence type="inferred from homology"/>
<dbReference type="Gene3D" id="1.25.40.10">
    <property type="entry name" value="Tetratricopeptide repeat domain"/>
    <property type="match status" value="4"/>
</dbReference>
<dbReference type="FunFam" id="2.130.10.110:FF:000002">
    <property type="entry name" value="Clathrin heavy chain"/>
    <property type="match status" value="1"/>
</dbReference>
<dbReference type="InterPro" id="IPR016024">
    <property type="entry name" value="ARM-type_fold"/>
</dbReference>
<feature type="repeat" description="CHCR" evidence="7">
    <location>
        <begin position="1441"/>
        <end position="1584"/>
    </location>
</feature>
<evidence type="ECO:0000256" key="8">
    <source>
        <dbReference type="SAM" id="MobiDB-lite"/>
    </source>
</evidence>
<dbReference type="InterPro" id="IPR016025">
    <property type="entry name" value="Clathrin_H-chain_N"/>
</dbReference>
<dbReference type="EMBL" id="HBHL01002575">
    <property type="protein sequence ID" value="CAD9712691.1"/>
    <property type="molecule type" value="Transcribed_RNA"/>
</dbReference>
<dbReference type="FunFam" id="1.25.40.10:FF:000001">
    <property type="entry name" value="Clathrin heavy chain"/>
    <property type="match status" value="1"/>
</dbReference>
<dbReference type="OrthoDB" id="2113814at2759"/>
<dbReference type="InterPro" id="IPR055358">
    <property type="entry name" value="CHCR"/>
</dbReference>
<dbReference type="Gene3D" id="2.130.10.110">
    <property type="entry name" value="Clathrin heavy-chain terminal domain"/>
    <property type="match status" value="1"/>
</dbReference>
<gene>
    <name evidence="11" type="ORF">A3770_01p06330</name>
    <name evidence="10" type="ORF">CPRI1469_LOCUS1540</name>
</gene>
<evidence type="ECO:0000256" key="3">
    <source>
        <dbReference type="ARBA" id="ARBA00023136"/>
    </source>
</evidence>
<feature type="repeat" description="CHCR" evidence="7">
    <location>
        <begin position="555"/>
        <end position="701"/>
    </location>
</feature>
<dbReference type="GO" id="GO:0030130">
    <property type="term" value="C:clathrin coat of trans-Golgi network vesicle"/>
    <property type="evidence" value="ECO:0007669"/>
    <property type="project" value="InterPro"/>
</dbReference>
<dbReference type="InterPro" id="IPR015348">
    <property type="entry name" value="Clathrin_H-chain_linker_core"/>
</dbReference>
<feature type="domain" description="Clathrin heavy chain linker core motif" evidence="9">
    <location>
        <begin position="351"/>
        <end position="371"/>
    </location>
</feature>
<feature type="repeat" description="CHCR" evidence="7">
    <location>
        <begin position="851"/>
        <end position="990"/>
    </location>
</feature>
<feature type="repeat" description="CHCR" evidence="7">
    <location>
        <begin position="1146"/>
        <end position="1287"/>
    </location>
</feature>
<feature type="repeat" description="CHCR" evidence="7">
    <location>
        <begin position="704"/>
        <end position="846"/>
    </location>
</feature>
<feature type="repeat" description="CHCR" evidence="7">
    <location>
        <begin position="997"/>
        <end position="1142"/>
    </location>
</feature>
<dbReference type="Gene3D" id="1.25.40.730">
    <property type="match status" value="1"/>
</dbReference>
<dbReference type="FunFam" id="1.25.40.10:FF:000002">
    <property type="entry name" value="Clathrin heavy chain"/>
    <property type="match status" value="1"/>
</dbReference>
<dbReference type="PROSITE" id="PS50236">
    <property type="entry name" value="CHCR"/>
    <property type="match status" value="7"/>
</dbReference>
<evidence type="ECO:0000256" key="2">
    <source>
        <dbReference type="ARBA" id="ARBA00022737"/>
    </source>
</evidence>
<protein>
    <recommendedName>
        <fullName evidence="6">Clathrin heavy chain</fullName>
    </recommendedName>
</protein>
<evidence type="ECO:0000256" key="4">
    <source>
        <dbReference type="ARBA" id="ARBA00023176"/>
    </source>
</evidence>
<dbReference type="PANTHER" id="PTHR10292">
    <property type="entry name" value="CLATHRIN HEAVY CHAIN RELATED"/>
    <property type="match status" value="1"/>
</dbReference>
<comment type="subcellular location">
    <subcellularLocation>
        <location evidence="6">Cytoplasmic vesicle membrane</location>
        <topology evidence="6">Peripheral membrane protein</topology>
        <orientation evidence="6">Cytoplasmic side</orientation>
    </subcellularLocation>
    <subcellularLocation>
        <location evidence="6">Membrane</location>
        <location evidence="6">Coated pit</location>
        <topology evidence="6">Peripheral membrane protein</topology>
        <orientation evidence="6">Cytoplasmic side</orientation>
    </subcellularLocation>
</comment>
<name>A0A5B8MEL9_9CHLO</name>
<evidence type="ECO:0000313" key="10">
    <source>
        <dbReference type="EMBL" id="CAD9712691.1"/>
    </source>
</evidence>
<keyword evidence="12" id="KW-1185">Reference proteome</keyword>
<dbReference type="FunFam" id="1.25.40.10:FF:000005">
    <property type="entry name" value="Clathrin heavy chain"/>
    <property type="match status" value="1"/>
</dbReference>
<sequence>MANAAPISMKECLLLPSLGINQQYISFTNLTMESEKYICVREMGAASGGTNNVVIIDMAQPMQPMRRPITADSALMNPNSKIIALKAAVPGQTADHLQVFNLDTKAKLGSHQMPEQVVFWKWISETKIGIVSATSVYHWNVDGSSAPAKVFDRASNLNGTQVIKYMVTPDEKWCVLIGIAPGSADRPQLVKGYMQLYSMAQSRSQALEAHAAAFASIKVGANTSPSTLISFAQKSMVNGQLVSKLHVIELGTPAAGQTPFTKKQAELFFPPEFADDFPVSMQISKKYGLVYVITKLGLLFVYDLETATAVYRSRISPDPIFLTSEADSVGGFYAINRRGQVLLATVNEQSMVPFISQSLNNLDLALAIAKRGNLPGAEALVGQNFERLFGLGQYKEAAVAAAESPMGALRTKETIEKLKGVQVPAGQTSPLLQYFGTLLTKGKLNPLESLELGRLVLSQNKKQLLENWMNEDKLECDEALGDLVKNTGDSDLALKIYLKAQATQKVVTAFAERGQFEELVKYSGQVGHKPDYMYIMQSLLMSNPQAAAKLAVTIAQQPGPPVDVNTITDLFLQRNMIREATSFLLEVLKPNLPEQAMLQTKVLEINLVTYPNVADAILANNMFTHYDRPRVAQLCEKAGLYMRALQHYSDLSDIKRVIINTHAIEPQALVEFCGTLSPEWALACLKEMLSVNAQQNLQLVVQIAKEYTEQIGSSGIIDLLEEFKSYEGLYFYLGSYLAFSEDPDVHFKYIEAATKTGQVKEVERVTRESNFYDPEKTKQFLMEAKLQDARPLINVCDRFDLIRDLALYLFKNNMLKYIEAYVQKVNPSKAPEIVGALLDVECDEEFVSNLILSVRSLLPVEPLVAEVEKRNRMKLLTTFLDHLVSEGSTDAHVHNALGKIIIDSNNNPEHFLTTNPHYDSEVVGKYCEKRDPNLACVAYKRGQCDDALVDCTNKNSMFKLQARYVVERMDLDLWAKVLDPESEHRRQLIDQVVSTALPESKNPEQVSVSVKAFMTADLPNELIELLEKIVLQNSAFSGNPNLQNLLILTAIKADGTRVMDYINRLDHFDGPAVGEIAVGSELFEEAYFIYKKFDLHVPAIKVLLENLGSIERAHEYATKVEEKECWSELAKAQLAGGNIKDAITSYIRADDESNRDSVIAEAKKSDSYEDLVKYLKMVRSKVKEASVDTELAYAYAKIGELGHLEEFIVSTPGINLQSVGDRCFDEGIFEASKIIFTSLSNWGRLASTLVKLTQYQAAVDAARKANSSKTWKEVCFACVEQEEYRLAQLCGLSIIVNADDLEDVSEFYQGRGKNEELIALMEAGLGLERSHMGIFTELGILYAKYKLDKLMEHLKLFSNKINIPKLIRVCEEQMHWKALSFLYVQYDEYDNAANVMMNHSPEAWEHVAFKDVAVKVSNADLFYKAITFYLDEHPLLLCDLLAVLSSRIDHSRVVDVMRKREHLPLVKPYLLSVQQSNLVAVNEAVNDLLIEEHDFEGLRNSIETYDNFDQLQLATRIEKHDIMEFRRIATLIYKKSLRWKQSMQLSVDDKLYKDAMETAAQSGEPELAEELLKGFIADGNKECFAACLYTCYDLIKPDIALQLAWMNGMTDHAMPYMIQVMRDQTSKIDLLMAERAERKKEAEKTDDDSSNSQQSNMYAQMLPPALPSPMQYQQQQQAGMYNANGYNQQQQFQQ</sequence>
<feature type="region of interest" description="Disordered" evidence="8">
    <location>
        <begin position="1637"/>
        <end position="1694"/>
    </location>
</feature>
<reference evidence="10" key="2">
    <citation type="submission" date="2021-01" db="EMBL/GenBank/DDBJ databases">
        <authorList>
            <person name="Corre E."/>
            <person name="Pelletier E."/>
            <person name="Niang G."/>
            <person name="Scheremetjew M."/>
            <person name="Finn R."/>
            <person name="Kale V."/>
            <person name="Holt S."/>
            <person name="Cochrane G."/>
            <person name="Meng A."/>
            <person name="Brown T."/>
            <person name="Cohen L."/>
        </authorList>
    </citation>
    <scope>NUCLEOTIDE SEQUENCE</scope>
    <source>
        <strain evidence="10">CCMP1205</strain>
    </source>
</reference>
<dbReference type="GO" id="GO:0032051">
    <property type="term" value="F:clathrin light chain binding"/>
    <property type="evidence" value="ECO:0007669"/>
    <property type="project" value="InterPro"/>
</dbReference>